<reference evidence="2" key="1">
    <citation type="submission" date="2024-06" db="UniProtKB">
        <authorList>
            <consortium name="RefSeq"/>
        </authorList>
    </citation>
    <scope>NUCLEOTIDE SEQUENCE [LARGE SCALE GENOMIC DNA]</scope>
    <source>
        <strain evidence="2">J_2021</strain>
    </source>
</reference>
<dbReference type="CDD" id="cd10442">
    <property type="entry name" value="GIY-YIG_PLEs"/>
    <property type="match status" value="1"/>
</dbReference>
<evidence type="ECO:0000259" key="1">
    <source>
        <dbReference type="PROSITE" id="PS50878"/>
    </source>
</evidence>
<dbReference type="PANTHER" id="PTHR21301:SF12">
    <property type="match status" value="1"/>
</dbReference>
<feature type="domain" description="Reverse transcriptase" evidence="1">
    <location>
        <begin position="1"/>
        <end position="263"/>
    </location>
</feature>
<keyword evidence="2" id="KW-1185">Reference proteome</keyword>
<dbReference type="Pfam" id="PF00078">
    <property type="entry name" value="RVT_1"/>
    <property type="match status" value="1"/>
</dbReference>
<accession>A0A8J1MFL3</accession>
<dbReference type="PROSITE" id="PS50878">
    <property type="entry name" value="RT_POL"/>
    <property type="match status" value="1"/>
</dbReference>
<dbReference type="GeneID" id="121400710"/>
<name>A0A8J1MFL3_XENLA</name>
<dbReference type="InterPro" id="IPR058912">
    <property type="entry name" value="HTH_animal"/>
</dbReference>
<evidence type="ECO:0000313" key="2">
    <source>
        <dbReference type="Proteomes" id="UP000186698"/>
    </source>
</evidence>
<dbReference type="OrthoDB" id="9906912at2759"/>
<protein>
    <submittedName>
        <fullName evidence="3">Uncharacterized protein LOC121400710</fullName>
    </submittedName>
</protein>
<gene>
    <name evidence="3" type="primary">LOC121400710</name>
</gene>
<dbReference type="PANTHER" id="PTHR21301">
    <property type="entry name" value="REVERSE TRANSCRIPTASE"/>
    <property type="match status" value="1"/>
</dbReference>
<dbReference type="InterPro" id="IPR000477">
    <property type="entry name" value="RT_dom"/>
</dbReference>
<organism evidence="2 3">
    <name type="scientific">Xenopus laevis</name>
    <name type="common">African clawed frog</name>
    <dbReference type="NCBI Taxonomy" id="8355"/>
    <lineage>
        <taxon>Eukaryota</taxon>
        <taxon>Metazoa</taxon>
        <taxon>Chordata</taxon>
        <taxon>Craniata</taxon>
        <taxon>Vertebrata</taxon>
        <taxon>Euteleostomi</taxon>
        <taxon>Amphibia</taxon>
        <taxon>Batrachia</taxon>
        <taxon>Anura</taxon>
        <taxon>Pipoidea</taxon>
        <taxon>Pipidae</taxon>
        <taxon>Xenopodinae</taxon>
        <taxon>Xenopus</taxon>
        <taxon>Xenopus</taxon>
    </lineage>
</organism>
<dbReference type="KEGG" id="xla:121400710"/>
<dbReference type="AlphaFoldDB" id="A0A8J1MFL3"/>
<reference evidence="3" key="2">
    <citation type="submission" date="2025-08" db="UniProtKB">
        <authorList>
            <consortium name="RefSeq"/>
        </authorList>
    </citation>
    <scope>IDENTIFICATION</scope>
    <source>
        <strain evidence="3">J_2021</strain>
        <tissue evidence="3">Erythrocytes</tissue>
    </source>
</reference>
<dbReference type="Proteomes" id="UP000186698">
    <property type="component" value="Chromosome 2S"/>
</dbReference>
<proteinExistence type="predicted"/>
<dbReference type="Pfam" id="PF26215">
    <property type="entry name" value="HTH_animal"/>
    <property type="match status" value="1"/>
</dbReference>
<dbReference type="RefSeq" id="XP_041440509.1">
    <property type="nucleotide sequence ID" value="XM_041584575.1"/>
</dbReference>
<sequence length="582" mass="66740">MIMKEIELVVVQAQENGVIPNHVKEFLIRDHPRTPVLYLLPKIHKSLSNPPGRPIVSGIGSVLEPLAKFVDSFLQPCVMDINTCLKDTTDLLRRLGEIKELKSNVILCSIDIQSLYTSIPQDEGIRYVEDALLDTNLPHQLIYFLVDCLNIVLKKNYFRFAGEFYWQKQGTSMGAAVAPSFANIFVHRLEKQLFLIEPYIQHLVGYYRFVDDILVIWDGPLSGFEDMVRTANQAHPTIKFTTEIGAHKINFLDVTITIENGQINTNLYRKSTDKNNILHASSYHTPNIIRAIPKGQFIRARRISTREVDYTVASNTLKERFIKRGYKPKLIETCAKEVQRMPRENLLTYKTKNEQRCLPFVSQYNENSKGIERIVHRYWPILLQDKILRNVLIKPPLFSYTKGKSLRDILCQPEVNPVKKGAQRFLGKPQKGTFACLNCICCSSIIKGEVLHHPTQGTPIKVRHFATCDTSNVVYLLKCPCGMGYVGQTGRPIKTRIKEHRGSIRNFKKGTSTDTTVSRHFNLANHNLTQLKWTVLETMQPLQRGGDIQKFRLQREAFWIKKLDTMQPKGLNDSWSIKCFLG</sequence>
<dbReference type="Gene3D" id="3.40.1440.10">
    <property type="entry name" value="GIY-YIG endonuclease"/>
    <property type="match status" value="1"/>
</dbReference>
<dbReference type="InterPro" id="IPR035901">
    <property type="entry name" value="GIY-YIG_endonuc_sf"/>
</dbReference>
<evidence type="ECO:0000313" key="3">
    <source>
        <dbReference type="RefSeq" id="XP_041440509.1"/>
    </source>
</evidence>